<keyword evidence="4" id="KW-1185">Reference proteome</keyword>
<feature type="non-terminal residue" evidence="3">
    <location>
        <position position="56"/>
    </location>
</feature>
<name>A0A7K9UJ21_9AVES</name>
<dbReference type="AlphaFoldDB" id="A0A7K9UJ21"/>
<sequence length="56" mass="6541">VGYVDGIPIMHYDSDTERAQPRADWMGANLDQQYWDSVTSIEQNNQRVDRLNLETQ</sequence>
<proteinExistence type="predicted"/>
<reference evidence="3 4" key="1">
    <citation type="submission" date="2019-09" db="EMBL/GenBank/DDBJ databases">
        <title>Bird 10,000 Genomes (B10K) Project - Family phase.</title>
        <authorList>
            <person name="Zhang G."/>
        </authorList>
    </citation>
    <scope>NUCLEOTIDE SEQUENCE [LARGE SCALE GENOMIC DNA]</scope>
    <source>
        <strain evidence="3">B10K-DU-001-61</strain>
        <tissue evidence="3">Muscle</tissue>
    </source>
</reference>
<gene>
    <name evidence="3" type="primary">Ha1f</name>
    <name evidence="3" type="ORF">CHLAEN_R14012</name>
</gene>
<feature type="domain" description="MHC class I-like antigen recognition-like" evidence="2">
    <location>
        <begin position="1"/>
        <end position="55"/>
    </location>
</feature>
<dbReference type="SUPFAM" id="SSF54452">
    <property type="entry name" value="MHC antigen-recognition domain"/>
    <property type="match status" value="1"/>
</dbReference>
<comment type="caution">
    <text evidence="3">The sequence shown here is derived from an EMBL/GenBank/DDBJ whole genome shotgun (WGS) entry which is preliminary data.</text>
</comment>
<accession>A0A7K9UJ21</accession>
<organism evidence="3 4">
    <name type="scientific">Chloroceryle aenea</name>
    <name type="common">American pygmy kingfisher</name>
    <dbReference type="NCBI Taxonomy" id="176938"/>
    <lineage>
        <taxon>Eukaryota</taxon>
        <taxon>Metazoa</taxon>
        <taxon>Chordata</taxon>
        <taxon>Craniata</taxon>
        <taxon>Vertebrata</taxon>
        <taxon>Euteleostomi</taxon>
        <taxon>Archelosauria</taxon>
        <taxon>Archosauria</taxon>
        <taxon>Dinosauria</taxon>
        <taxon>Saurischia</taxon>
        <taxon>Theropoda</taxon>
        <taxon>Coelurosauria</taxon>
        <taxon>Aves</taxon>
        <taxon>Neognathae</taxon>
        <taxon>Neoaves</taxon>
        <taxon>Telluraves</taxon>
        <taxon>Coraciimorphae</taxon>
        <taxon>Coraciiformes</taxon>
        <taxon>Cerylidae</taxon>
        <taxon>Chloroceryle</taxon>
    </lineage>
</organism>
<evidence type="ECO:0000259" key="2">
    <source>
        <dbReference type="Pfam" id="PF00129"/>
    </source>
</evidence>
<keyword evidence="1" id="KW-0325">Glycoprotein</keyword>
<dbReference type="InterPro" id="IPR011162">
    <property type="entry name" value="MHC_I/II-like_Ag-recog"/>
</dbReference>
<dbReference type="EMBL" id="VWZY01013869">
    <property type="protein sequence ID" value="NXI60815.1"/>
    <property type="molecule type" value="Genomic_DNA"/>
</dbReference>
<dbReference type="OrthoDB" id="8936120at2759"/>
<evidence type="ECO:0000256" key="1">
    <source>
        <dbReference type="ARBA" id="ARBA00023180"/>
    </source>
</evidence>
<dbReference type="InterPro" id="IPR011161">
    <property type="entry name" value="MHC_I-like_Ag-recog"/>
</dbReference>
<evidence type="ECO:0000313" key="3">
    <source>
        <dbReference type="EMBL" id="NXI60815.1"/>
    </source>
</evidence>
<dbReference type="Pfam" id="PF00129">
    <property type="entry name" value="MHC_I"/>
    <property type="match status" value="1"/>
</dbReference>
<protein>
    <submittedName>
        <fullName evidence="3">HA1F protein</fullName>
    </submittedName>
</protein>
<evidence type="ECO:0000313" key="4">
    <source>
        <dbReference type="Proteomes" id="UP000579406"/>
    </source>
</evidence>
<dbReference type="InterPro" id="IPR037055">
    <property type="entry name" value="MHC_I-like_Ag-recog_sf"/>
</dbReference>
<dbReference type="Gene3D" id="3.30.500.10">
    <property type="entry name" value="MHC class I-like antigen recognition-like"/>
    <property type="match status" value="1"/>
</dbReference>
<feature type="non-terminal residue" evidence="3">
    <location>
        <position position="1"/>
    </location>
</feature>
<dbReference type="Proteomes" id="UP000579406">
    <property type="component" value="Unassembled WGS sequence"/>
</dbReference>